<feature type="transmembrane region" description="Helical" evidence="7">
    <location>
        <begin position="95"/>
        <end position="114"/>
    </location>
</feature>
<dbReference type="STRING" id="1408163.A0A0F4YF34"/>
<proteinExistence type="predicted"/>
<evidence type="ECO:0000256" key="6">
    <source>
        <dbReference type="SAM" id="MobiDB-lite"/>
    </source>
</evidence>
<protein>
    <recommendedName>
        <fullName evidence="10">Major facilitator superfamily (MFS) profile domain-containing protein</fullName>
    </recommendedName>
</protein>
<keyword evidence="4 7" id="KW-1133">Transmembrane helix</keyword>
<dbReference type="GO" id="GO:0016020">
    <property type="term" value="C:membrane"/>
    <property type="evidence" value="ECO:0007669"/>
    <property type="project" value="UniProtKB-SubCell"/>
</dbReference>
<dbReference type="OrthoDB" id="6730379at2759"/>
<dbReference type="Proteomes" id="UP000053958">
    <property type="component" value="Unassembled WGS sequence"/>
</dbReference>
<feature type="transmembrane region" description="Helical" evidence="7">
    <location>
        <begin position="57"/>
        <end position="83"/>
    </location>
</feature>
<evidence type="ECO:0000256" key="7">
    <source>
        <dbReference type="SAM" id="Phobius"/>
    </source>
</evidence>
<keyword evidence="5 7" id="KW-0472">Membrane</keyword>
<evidence type="ECO:0000313" key="8">
    <source>
        <dbReference type="EMBL" id="KKA16759.1"/>
    </source>
</evidence>
<evidence type="ECO:0000256" key="1">
    <source>
        <dbReference type="ARBA" id="ARBA00004141"/>
    </source>
</evidence>
<evidence type="ECO:0008006" key="10">
    <source>
        <dbReference type="Google" id="ProtNLM"/>
    </source>
</evidence>
<evidence type="ECO:0000256" key="5">
    <source>
        <dbReference type="ARBA" id="ARBA00023136"/>
    </source>
</evidence>
<dbReference type="GO" id="GO:0022857">
    <property type="term" value="F:transmembrane transporter activity"/>
    <property type="evidence" value="ECO:0007669"/>
    <property type="project" value="TreeGrafter"/>
</dbReference>
<evidence type="ECO:0000256" key="4">
    <source>
        <dbReference type="ARBA" id="ARBA00022989"/>
    </source>
</evidence>
<dbReference type="Gene3D" id="1.20.1250.20">
    <property type="entry name" value="MFS general substrate transporter like domains"/>
    <property type="match status" value="1"/>
</dbReference>
<evidence type="ECO:0000313" key="9">
    <source>
        <dbReference type="Proteomes" id="UP000053958"/>
    </source>
</evidence>
<sequence>MADQKQPPPPDATPPLTEQKIPLSHGMDQAAEYLAQSTGYAALSPEAERRMLRKMDWILIPMLFLTATLGAVDKVAISTAAIYGLREDLHMVGQQYSWAGSILSFGAIVGMWPSSYLVQRLPSAKYLCSCSIGWSAMALLIPACRNWGGLMALRFFMDNIHRRSPCI</sequence>
<keyword evidence="2" id="KW-0813">Transport</keyword>
<dbReference type="PANTHER" id="PTHR43791:SF41">
    <property type="entry name" value="MAJOR FACILITATOR SUPERFAMILY (MFS) PROFILE DOMAIN-CONTAINING PROTEIN"/>
    <property type="match status" value="1"/>
</dbReference>
<keyword evidence="9" id="KW-1185">Reference proteome</keyword>
<accession>A0A0F4YF34</accession>
<comment type="subcellular location">
    <subcellularLocation>
        <location evidence="1">Membrane</location>
        <topology evidence="1">Multi-pass membrane protein</topology>
    </subcellularLocation>
</comment>
<dbReference type="GeneID" id="25321511"/>
<evidence type="ECO:0000256" key="3">
    <source>
        <dbReference type="ARBA" id="ARBA00022692"/>
    </source>
</evidence>
<reference evidence="8 9" key="1">
    <citation type="submission" date="2015-04" db="EMBL/GenBank/DDBJ databases">
        <authorList>
            <person name="Heijne W.H."/>
            <person name="Fedorova N.D."/>
            <person name="Nierman W.C."/>
            <person name="Vollebregt A.W."/>
            <person name="Zhao Z."/>
            <person name="Wu L."/>
            <person name="Kumar M."/>
            <person name="Stam H."/>
            <person name="van den Berg M.A."/>
            <person name="Pel H.J."/>
        </authorList>
    </citation>
    <scope>NUCLEOTIDE SEQUENCE [LARGE SCALE GENOMIC DNA]</scope>
    <source>
        <strain evidence="8 9">CBS 393.64</strain>
    </source>
</reference>
<name>A0A0F4YF34_RASE3</name>
<dbReference type="PANTHER" id="PTHR43791">
    <property type="entry name" value="PERMEASE-RELATED"/>
    <property type="match status" value="1"/>
</dbReference>
<feature type="region of interest" description="Disordered" evidence="6">
    <location>
        <begin position="1"/>
        <end position="20"/>
    </location>
</feature>
<organism evidence="8 9">
    <name type="scientific">Rasamsonia emersonii (strain ATCC 16479 / CBS 393.64 / IMI 116815)</name>
    <dbReference type="NCBI Taxonomy" id="1408163"/>
    <lineage>
        <taxon>Eukaryota</taxon>
        <taxon>Fungi</taxon>
        <taxon>Dikarya</taxon>
        <taxon>Ascomycota</taxon>
        <taxon>Pezizomycotina</taxon>
        <taxon>Eurotiomycetes</taxon>
        <taxon>Eurotiomycetidae</taxon>
        <taxon>Eurotiales</taxon>
        <taxon>Trichocomaceae</taxon>
        <taxon>Rasamsonia</taxon>
    </lineage>
</organism>
<evidence type="ECO:0000256" key="2">
    <source>
        <dbReference type="ARBA" id="ARBA00022448"/>
    </source>
</evidence>
<comment type="caution">
    <text evidence="8">The sequence shown here is derived from an EMBL/GenBank/DDBJ whole genome shotgun (WGS) entry which is preliminary data.</text>
</comment>
<feature type="compositionally biased region" description="Pro residues" evidence="6">
    <location>
        <begin position="1"/>
        <end position="13"/>
    </location>
</feature>
<dbReference type="RefSeq" id="XP_013323371.1">
    <property type="nucleotide sequence ID" value="XM_013467917.1"/>
</dbReference>
<gene>
    <name evidence="8" type="ORF">T310_9579</name>
</gene>
<dbReference type="InterPro" id="IPR036259">
    <property type="entry name" value="MFS_trans_sf"/>
</dbReference>
<dbReference type="SUPFAM" id="SSF103473">
    <property type="entry name" value="MFS general substrate transporter"/>
    <property type="match status" value="1"/>
</dbReference>
<dbReference type="EMBL" id="LASV01000734">
    <property type="protein sequence ID" value="KKA16759.1"/>
    <property type="molecule type" value="Genomic_DNA"/>
</dbReference>
<keyword evidence="3 7" id="KW-0812">Transmembrane</keyword>
<feature type="transmembrane region" description="Helical" evidence="7">
    <location>
        <begin position="126"/>
        <end position="148"/>
    </location>
</feature>
<dbReference type="AlphaFoldDB" id="A0A0F4YF34"/>